<feature type="non-terminal residue" evidence="2">
    <location>
        <position position="1"/>
    </location>
</feature>
<dbReference type="STRING" id="743788.S8ET25"/>
<dbReference type="Proteomes" id="UP000015241">
    <property type="component" value="Unassembled WGS sequence"/>
</dbReference>
<dbReference type="InParanoid" id="S8ET25"/>
<feature type="domain" description="Integrase zinc-binding" evidence="1">
    <location>
        <begin position="49"/>
        <end position="81"/>
    </location>
</feature>
<keyword evidence="3" id="KW-1185">Reference proteome</keyword>
<dbReference type="OrthoDB" id="446925at2759"/>
<evidence type="ECO:0000313" key="3">
    <source>
        <dbReference type="Proteomes" id="UP000015241"/>
    </source>
</evidence>
<dbReference type="AlphaFoldDB" id="S8ET25"/>
<organism evidence="2 3">
    <name type="scientific">Fomitopsis schrenkii</name>
    <name type="common">Brown rot fungus</name>
    <dbReference type="NCBI Taxonomy" id="2126942"/>
    <lineage>
        <taxon>Eukaryota</taxon>
        <taxon>Fungi</taxon>
        <taxon>Dikarya</taxon>
        <taxon>Basidiomycota</taxon>
        <taxon>Agaricomycotina</taxon>
        <taxon>Agaricomycetes</taxon>
        <taxon>Polyporales</taxon>
        <taxon>Fomitopsis</taxon>
    </lineage>
</organism>
<sequence>YLEDVKLPKDLSEKQVKWFVRKASDFFIHGGKLWRRGSGNAKCVIIDLERRLSLLKEVHDDLGHKGVYSVRVHLLEHFWWPYHGT</sequence>
<dbReference type="Gene3D" id="1.10.340.70">
    <property type="match status" value="1"/>
</dbReference>
<dbReference type="eggNOG" id="ENOG502R212">
    <property type="taxonomic scope" value="Eukaryota"/>
</dbReference>
<dbReference type="InterPro" id="IPR041588">
    <property type="entry name" value="Integrase_H2C2"/>
</dbReference>
<reference evidence="2 3" key="1">
    <citation type="journal article" date="2012" name="Science">
        <title>The Paleozoic origin of enzymatic lignin decomposition reconstructed from 31 fungal genomes.</title>
        <authorList>
            <person name="Floudas D."/>
            <person name="Binder M."/>
            <person name="Riley R."/>
            <person name="Barry K."/>
            <person name="Blanchette R.A."/>
            <person name="Henrissat B."/>
            <person name="Martinez A.T."/>
            <person name="Otillar R."/>
            <person name="Spatafora J.W."/>
            <person name="Yadav J.S."/>
            <person name="Aerts A."/>
            <person name="Benoit I."/>
            <person name="Boyd A."/>
            <person name="Carlson A."/>
            <person name="Copeland A."/>
            <person name="Coutinho P.M."/>
            <person name="de Vries R.P."/>
            <person name="Ferreira P."/>
            <person name="Findley K."/>
            <person name="Foster B."/>
            <person name="Gaskell J."/>
            <person name="Glotzer D."/>
            <person name="Gorecki P."/>
            <person name="Heitman J."/>
            <person name="Hesse C."/>
            <person name="Hori C."/>
            <person name="Igarashi K."/>
            <person name="Jurgens J.A."/>
            <person name="Kallen N."/>
            <person name="Kersten P."/>
            <person name="Kohler A."/>
            <person name="Kuees U."/>
            <person name="Kumar T.K.A."/>
            <person name="Kuo A."/>
            <person name="LaButti K."/>
            <person name="Larrondo L.F."/>
            <person name="Lindquist E."/>
            <person name="Ling A."/>
            <person name="Lombard V."/>
            <person name="Lucas S."/>
            <person name="Lundell T."/>
            <person name="Martin R."/>
            <person name="McLaughlin D.J."/>
            <person name="Morgenstern I."/>
            <person name="Morin E."/>
            <person name="Murat C."/>
            <person name="Nagy L.G."/>
            <person name="Nolan M."/>
            <person name="Ohm R.A."/>
            <person name="Patyshakuliyeva A."/>
            <person name="Rokas A."/>
            <person name="Ruiz-Duenas F.J."/>
            <person name="Sabat G."/>
            <person name="Salamov A."/>
            <person name="Samejima M."/>
            <person name="Schmutz J."/>
            <person name="Slot J.C."/>
            <person name="St John F."/>
            <person name="Stenlid J."/>
            <person name="Sun H."/>
            <person name="Sun S."/>
            <person name="Syed K."/>
            <person name="Tsang A."/>
            <person name="Wiebenga A."/>
            <person name="Young D."/>
            <person name="Pisabarro A."/>
            <person name="Eastwood D.C."/>
            <person name="Martin F."/>
            <person name="Cullen D."/>
            <person name="Grigoriev I.V."/>
            <person name="Hibbett D.S."/>
        </authorList>
    </citation>
    <scope>NUCLEOTIDE SEQUENCE</scope>
    <source>
        <strain evidence="3">FP-58527</strain>
    </source>
</reference>
<protein>
    <recommendedName>
        <fullName evidence="1">Integrase zinc-binding domain-containing protein</fullName>
    </recommendedName>
</protein>
<dbReference type="Pfam" id="PF17921">
    <property type="entry name" value="Integrase_H2C2"/>
    <property type="match status" value="1"/>
</dbReference>
<proteinExistence type="predicted"/>
<evidence type="ECO:0000259" key="1">
    <source>
        <dbReference type="Pfam" id="PF17921"/>
    </source>
</evidence>
<name>S8ET25_FOMSC</name>
<evidence type="ECO:0000313" key="2">
    <source>
        <dbReference type="EMBL" id="EPS92880.1"/>
    </source>
</evidence>
<gene>
    <name evidence="2" type="ORF">FOMPIDRAFT_1137183</name>
</gene>
<dbReference type="EMBL" id="KE504324">
    <property type="protein sequence ID" value="EPS92880.1"/>
    <property type="molecule type" value="Genomic_DNA"/>
</dbReference>
<accession>S8ET25</accession>
<dbReference type="HOGENOM" id="CLU_178975_0_0_1"/>